<keyword evidence="4" id="KW-0808">Transferase</keyword>
<dbReference type="SUPFAM" id="SSF55874">
    <property type="entry name" value="ATPase domain of HSP90 chaperone/DNA topoisomerase II/histidine kinase"/>
    <property type="match status" value="1"/>
</dbReference>
<evidence type="ECO:0000256" key="3">
    <source>
        <dbReference type="ARBA" id="ARBA00022553"/>
    </source>
</evidence>
<dbReference type="Proteomes" id="UP000247476">
    <property type="component" value="Unassembled WGS sequence"/>
</dbReference>
<dbReference type="GO" id="GO:0005886">
    <property type="term" value="C:plasma membrane"/>
    <property type="evidence" value="ECO:0007669"/>
    <property type="project" value="UniProtKB-SubCell"/>
</dbReference>
<dbReference type="PANTHER" id="PTHR34220">
    <property type="entry name" value="SENSOR HISTIDINE KINASE YPDA"/>
    <property type="match status" value="1"/>
</dbReference>
<dbReference type="InterPro" id="IPR010559">
    <property type="entry name" value="Sig_transdc_His_kin_internal"/>
</dbReference>
<dbReference type="Gene3D" id="3.30.565.10">
    <property type="entry name" value="Histidine kinase-like ATPase, C-terminal domain"/>
    <property type="match status" value="1"/>
</dbReference>
<dbReference type="Gene3D" id="6.10.340.10">
    <property type="match status" value="1"/>
</dbReference>
<sequence>MRPIRWFSRLYHQNIQLRLTVYFLFILLPLVAVSLFSNFQSRRMLLEQTTERTKAALTSSMDYIDLTLQNVEEISTLIATDANLLRYLEQNGSQLTPQAIVNFTEVLKQLSNMTSINHMISQVSIFHSRSNMVVSTANGSKHLVDPRQHEWLRLLARFGGSGIVYTLPDEPTPDGQTFGSVIGADGISLVRAMDLSNPDRQPNLLVVTLSKSNLLGLIRSLLPSDSAQIVLLTSERKPITGTGELSAEKLAGRMADDGTFTVEVKSKYYKWSLLLMQPKDEVYAKSEQMQLYTYIIIGISVLLALWISWAVYSGIASPVQRLMSGMKRAGGGNFNVRIENDRQDEFGYLTQAFNQMIYDQKQLIEHGYEQQLRLALTELKFLQTQINPHFLYNTLDSIYWAAKNYEADEISEMVLNLSRFFRLSLNKGSDTFTVEDTVSHLHYYVRVQQLRFLDKFSVRYEIEEASKPIPIMKLLLQPLVENAILHGLEQRERGGELVVRAQIEEGYLRMTVTDNGVGMSRERLDYIRGELELIFGPDKPGLSLPPWEAPKDLYGLRNVASRIRMVYGKRSAMKVDSAEGEGTAVTVLLPLDRCKETFELSEGAGLDRRGAE</sequence>
<dbReference type="Pfam" id="PF06580">
    <property type="entry name" value="His_kinase"/>
    <property type="match status" value="1"/>
</dbReference>
<keyword evidence="7" id="KW-1133">Transmembrane helix</keyword>
<dbReference type="InterPro" id="IPR050640">
    <property type="entry name" value="Bact_2-comp_sensor_kinase"/>
</dbReference>
<reference evidence="9 10" key="1">
    <citation type="submission" date="2018-05" db="EMBL/GenBank/DDBJ databases">
        <title>Paenibacillus flagellatus sp. nov., isolated from selenium mineral soil.</title>
        <authorList>
            <person name="Dai X."/>
        </authorList>
    </citation>
    <scope>NUCLEOTIDE SEQUENCE [LARGE SCALE GENOMIC DNA]</scope>
    <source>
        <strain evidence="9 10">DXL2</strain>
    </source>
</reference>
<gene>
    <name evidence="9" type="ORF">DLM86_28835</name>
</gene>
<keyword evidence="5 9" id="KW-0418">Kinase</keyword>
<keyword evidence="3" id="KW-0597">Phosphoprotein</keyword>
<evidence type="ECO:0000256" key="7">
    <source>
        <dbReference type="SAM" id="Phobius"/>
    </source>
</evidence>
<accession>A0A2V5JV73</accession>
<evidence type="ECO:0000256" key="2">
    <source>
        <dbReference type="ARBA" id="ARBA00022475"/>
    </source>
</evidence>
<comment type="subcellular location">
    <subcellularLocation>
        <location evidence="1">Cell membrane</location>
        <topology evidence="1">Multi-pass membrane protein</topology>
    </subcellularLocation>
</comment>
<dbReference type="SUPFAM" id="SSF158472">
    <property type="entry name" value="HAMP domain-like"/>
    <property type="match status" value="1"/>
</dbReference>
<dbReference type="OrthoDB" id="9776552at2"/>
<evidence type="ECO:0000259" key="8">
    <source>
        <dbReference type="PROSITE" id="PS50885"/>
    </source>
</evidence>
<feature type="transmembrane region" description="Helical" evidence="7">
    <location>
        <begin position="291"/>
        <end position="312"/>
    </location>
</feature>
<keyword evidence="7" id="KW-0812">Transmembrane</keyword>
<dbReference type="InterPro" id="IPR003594">
    <property type="entry name" value="HATPase_dom"/>
</dbReference>
<comment type="caution">
    <text evidence="9">The sequence shown here is derived from an EMBL/GenBank/DDBJ whole genome shotgun (WGS) entry which is preliminary data.</text>
</comment>
<organism evidence="9 10">
    <name type="scientific">Paenibacillus flagellatus</name>
    <dbReference type="NCBI Taxonomy" id="2211139"/>
    <lineage>
        <taxon>Bacteria</taxon>
        <taxon>Bacillati</taxon>
        <taxon>Bacillota</taxon>
        <taxon>Bacilli</taxon>
        <taxon>Bacillales</taxon>
        <taxon>Paenibacillaceae</taxon>
        <taxon>Paenibacillus</taxon>
    </lineage>
</organism>
<evidence type="ECO:0000256" key="5">
    <source>
        <dbReference type="ARBA" id="ARBA00022777"/>
    </source>
</evidence>
<evidence type="ECO:0000313" key="10">
    <source>
        <dbReference type="Proteomes" id="UP000247476"/>
    </source>
</evidence>
<dbReference type="CDD" id="cd06225">
    <property type="entry name" value="HAMP"/>
    <property type="match status" value="1"/>
</dbReference>
<proteinExistence type="predicted"/>
<protein>
    <submittedName>
        <fullName evidence="9">Two-component sensor histidine kinase</fullName>
    </submittedName>
</protein>
<evidence type="ECO:0000256" key="4">
    <source>
        <dbReference type="ARBA" id="ARBA00022679"/>
    </source>
</evidence>
<dbReference type="Pfam" id="PF00672">
    <property type="entry name" value="HAMP"/>
    <property type="match status" value="1"/>
</dbReference>
<feature type="domain" description="HAMP" evidence="8">
    <location>
        <begin position="313"/>
        <end position="365"/>
    </location>
</feature>
<dbReference type="SMART" id="SM00304">
    <property type="entry name" value="HAMP"/>
    <property type="match status" value="1"/>
</dbReference>
<dbReference type="InterPro" id="IPR036890">
    <property type="entry name" value="HATPase_C_sf"/>
</dbReference>
<feature type="transmembrane region" description="Helical" evidence="7">
    <location>
        <begin position="20"/>
        <end position="39"/>
    </location>
</feature>
<dbReference type="PROSITE" id="PS50885">
    <property type="entry name" value="HAMP"/>
    <property type="match status" value="1"/>
</dbReference>
<dbReference type="PANTHER" id="PTHR34220:SF7">
    <property type="entry name" value="SENSOR HISTIDINE KINASE YPDA"/>
    <property type="match status" value="1"/>
</dbReference>
<evidence type="ECO:0000256" key="6">
    <source>
        <dbReference type="ARBA" id="ARBA00023136"/>
    </source>
</evidence>
<dbReference type="AlphaFoldDB" id="A0A2V5JV73"/>
<name>A0A2V5JV73_9BACL</name>
<dbReference type="GO" id="GO:0000155">
    <property type="term" value="F:phosphorelay sensor kinase activity"/>
    <property type="evidence" value="ECO:0007669"/>
    <property type="project" value="InterPro"/>
</dbReference>
<keyword evidence="2" id="KW-1003">Cell membrane</keyword>
<evidence type="ECO:0000313" key="9">
    <source>
        <dbReference type="EMBL" id="PYI50589.1"/>
    </source>
</evidence>
<evidence type="ECO:0000256" key="1">
    <source>
        <dbReference type="ARBA" id="ARBA00004651"/>
    </source>
</evidence>
<dbReference type="InterPro" id="IPR003660">
    <property type="entry name" value="HAMP_dom"/>
</dbReference>
<dbReference type="EMBL" id="QJVJ01000018">
    <property type="protein sequence ID" value="PYI50589.1"/>
    <property type="molecule type" value="Genomic_DNA"/>
</dbReference>
<keyword evidence="10" id="KW-1185">Reference proteome</keyword>
<keyword evidence="6 7" id="KW-0472">Membrane</keyword>
<dbReference type="Pfam" id="PF02518">
    <property type="entry name" value="HATPase_c"/>
    <property type="match status" value="1"/>
</dbReference>